<dbReference type="InterPro" id="IPR023213">
    <property type="entry name" value="CAT-like_dom_sf"/>
</dbReference>
<dbReference type="SUPFAM" id="SSF52777">
    <property type="entry name" value="CoA-dependent acyltransferases"/>
    <property type="match status" value="1"/>
</dbReference>
<feature type="domain" description="Condensation" evidence="1">
    <location>
        <begin position="20"/>
        <end position="135"/>
    </location>
</feature>
<dbReference type="Proteomes" id="UP001258315">
    <property type="component" value="Unassembled WGS sequence"/>
</dbReference>
<organism evidence="2 3">
    <name type="scientific">Mucilaginibacter terrae</name>
    <dbReference type="NCBI Taxonomy" id="1955052"/>
    <lineage>
        <taxon>Bacteria</taxon>
        <taxon>Pseudomonadati</taxon>
        <taxon>Bacteroidota</taxon>
        <taxon>Sphingobacteriia</taxon>
        <taxon>Sphingobacteriales</taxon>
        <taxon>Sphingobacteriaceae</taxon>
        <taxon>Mucilaginibacter</taxon>
    </lineage>
</organism>
<protein>
    <recommendedName>
        <fullName evidence="1">Condensation domain-containing protein</fullName>
    </recommendedName>
</protein>
<evidence type="ECO:0000259" key="1">
    <source>
        <dbReference type="Pfam" id="PF00668"/>
    </source>
</evidence>
<accession>A0ABU3GMG4</accession>
<comment type="caution">
    <text evidence="2">The sequence shown here is derived from an EMBL/GenBank/DDBJ whole genome shotgun (WGS) entry which is preliminary data.</text>
</comment>
<evidence type="ECO:0000313" key="3">
    <source>
        <dbReference type="Proteomes" id="UP001258315"/>
    </source>
</evidence>
<dbReference type="Gene3D" id="3.30.559.10">
    <property type="entry name" value="Chloramphenicol acetyltransferase-like domain"/>
    <property type="match status" value="1"/>
</dbReference>
<gene>
    <name evidence="2" type="ORF">QE417_000054</name>
</gene>
<dbReference type="EMBL" id="JAVLVU010000001">
    <property type="protein sequence ID" value="MDT3400982.1"/>
    <property type="molecule type" value="Genomic_DNA"/>
</dbReference>
<dbReference type="RefSeq" id="WP_311946740.1">
    <property type="nucleotide sequence ID" value="NZ_JAVLVU010000001.1"/>
</dbReference>
<name>A0ABU3GMG4_9SPHI</name>
<evidence type="ECO:0000313" key="2">
    <source>
        <dbReference type="EMBL" id="MDT3400982.1"/>
    </source>
</evidence>
<dbReference type="Pfam" id="PF00668">
    <property type="entry name" value="Condensation"/>
    <property type="match status" value="1"/>
</dbReference>
<dbReference type="InterPro" id="IPR001242">
    <property type="entry name" value="Condensation_dom"/>
</dbReference>
<reference evidence="3" key="1">
    <citation type="submission" date="2023-07" db="EMBL/GenBank/DDBJ databases">
        <title>Functional and genomic diversity of the sorghum phyllosphere microbiome.</title>
        <authorList>
            <person name="Shade A."/>
        </authorList>
    </citation>
    <scope>NUCLEOTIDE SEQUENCE [LARGE SCALE GENOMIC DNA]</scope>
    <source>
        <strain evidence="3">SORGH_AS_0422</strain>
    </source>
</reference>
<sequence>MHTFTPVDFDPFADEQEIEKIIYTNEPQKEMWLSCMIGGQEANLSYNESVSLELKGNLNFNAFEQAVQSLVQRHEALRSTVSPNGETLIIYKNFPLNLLLTDISNISEIEQNIEIESFLRREIGIPLDLHKGAAFSCICS</sequence>
<proteinExistence type="predicted"/>
<keyword evidence="3" id="KW-1185">Reference proteome</keyword>